<organism evidence="5 6">
    <name type="scientific">Rotaria sordida</name>
    <dbReference type="NCBI Taxonomy" id="392033"/>
    <lineage>
        <taxon>Eukaryota</taxon>
        <taxon>Metazoa</taxon>
        <taxon>Spiralia</taxon>
        <taxon>Gnathifera</taxon>
        <taxon>Rotifera</taxon>
        <taxon>Eurotatoria</taxon>
        <taxon>Bdelloidea</taxon>
        <taxon>Philodinida</taxon>
        <taxon>Philodinidae</taxon>
        <taxon>Rotaria</taxon>
    </lineage>
</organism>
<gene>
    <name evidence="5" type="ORF">JXQ802_LOCUS14596</name>
    <name evidence="4" type="ORF">PYM288_LOCUS6577</name>
</gene>
<accession>A0A814HE15</accession>
<comment type="caution">
    <text evidence="5">The sequence shown here is derived from an EMBL/GenBank/DDBJ whole genome shotgun (WGS) entry which is preliminary data.</text>
</comment>
<proteinExistence type="predicted"/>
<evidence type="ECO:0000313" key="6">
    <source>
        <dbReference type="Proteomes" id="UP000663870"/>
    </source>
</evidence>
<feature type="compositionally biased region" description="Polar residues" evidence="2">
    <location>
        <begin position="387"/>
        <end position="402"/>
    </location>
</feature>
<keyword evidence="6" id="KW-1185">Reference proteome</keyword>
<dbReference type="Proteomes" id="UP000663870">
    <property type="component" value="Unassembled WGS sequence"/>
</dbReference>
<dbReference type="Proteomes" id="UP000663854">
    <property type="component" value="Unassembled WGS sequence"/>
</dbReference>
<keyword evidence="1" id="KW-0175">Coiled coil</keyword>
<dbReference type="GO" id="GO:0042981">
    <property type="term" value="P:regulation of apoptotic process"/>
    <property type="evidence" value="ECO:0007669"/>
    <property type="project" value="InterPro"/>
</dbReference>
<evidence type="ECO:0000313" key="5">
    <source>
        <dbReference type="EMBL" id="CAF1009628.1"/>
    </source>
</evidence>
<dbReference type="SUPFAM" id="SSF47986">
    <property type="entry name" value="DEATH domain"/>
    <property type="match status" value="1"/>
</dbReference>
<evidence type="ECO:0000256" key="2">
    <source>
        <dbReference type="SAM" id="MobiDB-lite"/>
    </source>
</evidence>
<reference evidence="5" key="1">
    <citation type="submission" date="2021-02" db="EMBL/GenBank/DDBJ databases">
        <authorList>
            <person name="Nowell W R."/>
        </authorList>
    </citation>
    <scope>NUCLEOTIDE SEQUENCE</scope>
</reference>
<feature type="region of interest" description="Disordered" evidence="2">
    <location>
        <begin position="387"/>
        <end position="438"/>
    </location>
</feature>
<evidence type="ECO:0000256" key="1">
    <source>
        <dbReference type="SAM" id="Coils"/>
    </source>
</evidence>
<dbReference type="AlphaFoldDB" id="A0A814HE15"/>
<protein>
    <recommendedName>
        <fullName evidence="3">CARD domain-containing protein</fullName>
    </recommendedName>
</protein>
<evidence type="ECO:0000313" key="4">
    <source>
        <dbReference type="EMBL" id="CAF0841158.1"/>
    </source>
</evidence>
<sequence length="438" mass="51079">MVNLKKRDILERYRSLLENNLILTDDFFQWFKEKKVLPDFVFDDIKILSSSYEKNKKLLQSVIDNGDLAFTKLAEGLIANGQPFLGELLESEDKKASDSADAAERVVIDDDMLRKCPGIDKLRSDARDKLKTYLQTQLLKAHLNDTWKSQSQGKSVEVINLKRQHYEAQQKLVETIEEEKRNTVSLKDSLRKEQLARQQKEDELQELRHEVGRLQSDFQHKWSNQTKMVDANNRSLFKMNDKMEILIDWLGTLDNMFNINLLQTAAQSDSVEQLQNKLRRYTTEIESLRIRGVGTDKLKEELYESLYTSRYLPIEDRKNKPFYDLLVHLYGINQVTELSRICTNDVLQSKLERDQAHEIRIRDIKIDELNRLNQELHDEIDRLKSRATSSIEQSTVKPNKSQYRPLPTSVAVTQREKAKPRQTLKPVSVQFGTKPGVN</sequence>
<dbReference type="Gene3D" id="1.10.533.10">
    <property type="entry name" value="Death Domain, Fas"/>
    <property type="match status" value="1"/>
</dbReference>
<feature type="coiled-coil region" evidence="1">
    <location>
        <begin position="173"/>
        <end position="217"/>
    </location>
</feature>
<feature type="domain" description="CARD" evidence="3">
    <location>
        <begin position="2"/>
        <end position="92"/>
    </location>
</feature>
<evidence type="ECO:0000259" key="3">
    <source>
        <dbReference type="PROSITE" id="PS50209"/>
    </source>
</evidence>
<name>A0A814HE15_9BILA</name>
<dbReference type="InterPro" id="IPR011029">
    <property type="entry name" value="DEATH-like_dom_sf"/>
</dbReference>
<dbReference type="EMBL" id="CAJNOL010000329">
    <property type="protein sequence ID" value="CAF1009628.1"/>
    <property type="molecule type" value="Genomic_DNA"/>
</dbReference>
<dbReference type="InterPro" id="IPR001315">
    <property type="entry name" value="CARD"/>
</dbReference>
<dbReference type="EMBL" id="CAJNOH010000073">
    <property type="protein sequence ID" value="CAF0841158.1"/>
    <property type="molecule type" value="Genomic_DNA"/>
</dbReference>
<dbReference type="PROSITE" id="PS50209">
    <property type="entry name" value="CARD"/>
    <property type="match status" value="1"/>
</dbReference>